<evidence type="ECO:0000313" key="4">
    <source>
        <dbReference type="Proteomes" id="UP001303115"/>
    </source>
</evidence>
<reference evidence="4" key="1">
    <citation type="journal article" date="2023" name="Mol. Phylogenet. Evol.">
        <title>Genome-scale phylogeny and comparative genomics of the fungal order Sordariales.</title>
        <authorList>
            <person name="Hensen N."/>
            <person name="Bonometti L."/>
            <person name="Westerberg I."/>
            <person name="Brannstrom I.O."/>
            <person name="Guillou S."/>
            <person name="Cros-Aarteil S."/>
            <person name="Calhoun S."/>
            <person name="Haridas S."/>
            <person name="Kuo A."/>
            <person name="Mondo S."/>
            <person name="Pangilinan J."/>
            <person name="Riley R."/>
            <person name="LaButti K."/>
            <person name="Andreopoulos B."/>
            <person name="Lipzen A."/>
            <person name="Chen C."/>
            <person name="Yan M."/>
            <person name="Daum C."/>
            <person name="Ng V."/>
            <person name="Clum A."/>
            <person name="Steindorff A."/>
            <person name="Ohm R.A."/>
            <person name="Martin F."/>
            <person name="Silar P."/>
            <person name="Natvig D.O."/>
            <person name="Lalanne C."/>
            <person name="Gautier V."/>
            <person name="Ament-Velasquez S.L."/>
            <person name="Kruys A."/>
            <person name="Hutchinson M.I."/>
            <person name="Powell A.J."/>
            <person name="Barry K."/>
            <person name="Miller A.N."/>
            <person name="Grigoriev I.V."/>
            <person name="Debuchy R."/>
            <person name="Gladieux P."/>
            <person name="Hiltunen Thoren M."/>
            <person name="Johannesson H."/>
        </authorList>
    </citation>
    <scope>NUCLEOTIDE SEQUENCE [LARGE SCALE GENOMIC DNA]</scope>
    <source>
        <strain evidence="4">CBS 284.82</strain>
    </source>
</reference>
<keyword evidence="4" id="KW-1185">Reference proteome</keyword>
<accession>A0AAN6P5Z1</accession>
<feature type="transmembrane region" description="Helical" evidence="2">
    <location>
        <begin position="12"/>
        <end position="34"/>
    </location>
</feature>
<gene>
    <name evidence="3" type="ORF">C8A01DRAFT_42182</name>
</gene>
<keyword evidence="2" id="KW-1133">Transmembrane helix</keyword>
<evidence type="ECO:0000256" key="2">
    <source>
        <dbReference type="SAM" id="Phobius"/>
    </source>
</evidence>
<dbReference type="AlphaFoldDB" id="A0AAN6P5Z1"/>
<feature type="coiled-coil region" evidence="1">
    <location>
        <begin position="374"/>
        <end position="404"/>
    </location>
</feature>
<feature type="transmembrane region" description="Helical" evidence="2">
    <location>
        <begin position="204"/>
        <end position="227"/>
    </location>
</feature>
<feature type="transmembrane region" description="Helical" evidence="2">
    <location>
        <begin position="169"/>
        <end position="192"/>
    </location>
</feature>
<evidence type="ECO:0000256" key="1">
    <source>
        <dbReference type="SAM" id="Coils"/>
    </source>
</evidence>
<evidence type="ECO:0000313" key="3">
    <source>
        <dbReference type="EMBL" id="KAK4031355.1"/>
    </source>
</evidence>
<feature type="transmembrane region" description="Helical" evidence="2">
    <location>
        <begin position="272"/>
        <end position="295"/>
    </location>
</feature>
<protein>
    <submittedName>
        <fullName evidence="3">Uncharacterized protein</fullName>
    </submittedName>
</protein>
<comment type="caution">
    <text evidence="3">The sequence shown here is derived from an EMBL/GenBank/DDBJ whole genome shotgun (WGS) entry which is preliminary data.</text>
</comment>
<keyword evidence="1" id="KW-0175">Coiled coil</keyword>
<sequence>MDAQLPPEAVGAAAGVLIYSFICLACGLLLLWLVSVHDERMSCKQHASWFDLRLLTTDVAMLGFFATLHTLASIAQQIHTIVRWREIKIAQYDHLVANVGNPELNQTGSSVGLDLVLFYIQYYAYNVESLLVLFWYAAGLLSTVLRLTFDPRAIELANSISQLRMTKMYRFHTTLVAKASAAILPILQLMLLHFTPIYRSSAGFMALSCGVMILCFSVGAIVLFIILARYILSRITLATWSVRYGRSSGGINGTSPDTPRLGPKRNIYDKWLVLRFSIGFAAMSLFQIVVINFQLRSAATNNAAKSRLLQTRTFGIPVLSEEDSTAMNGVNSKKLTTRLEREQAALPEREQQRVICRPSQHRLDTGKTGLAFPIAELSRKREECERLIDKAKDLDDALRKNEAES</sequence>
<dbReference type="EMBL" id="MU854847">
    <property type="protein sequence ID" value="KAK4031355.1"/>
    <property type="molecule type" value="Genomic_DNA"/>
</dbReference>
<proteinExistence type="predicted"/>
<name>A0AAN6P5Z1_9PEZI</name>
<feature type="transmembrane region" description="Helical" evidence="2">
    <location>
        <begin position="130"/>
        <end position="149"/>
    </location>
</feature>
<organism evidence="3 4">
    <name type="scientific">Parachaetomium inaequale</name>
    <dbReference type="NCBI Taxonomy" id="2588326"/>
    <lineage>
        <taxon>Eukaryota</taxon>
        <taxon>Fungi</taxon>
        <taxon>Dikarya</taxon>
        <taxon>Ascomycota</taxon>
        <taxon>Pezizomycotina</taxon>
        <taxon>Sordariomycetes</taxon>
        <taxon>Sordariomycetidae</taxon>
        <taxon>Sordariales</taxon>
        <taxon>Chaetomiaceae</taxon>
        <taxon>Parachaetomium</taxon>
    </lineage>
</organism>
<dbReference type="Proteomes" id="UP001303115">
    <property type="component" value="Unassembled WGS sequence"/>
</dbReference>
<keyword evidence="2" id="KW-0812">Transmembrane</keyword>
<feature type="transmembrane region" description="Helical" evidence="2">
    <location>
        <begin position="55"/>
        <end position="75"/>
    </location>
</feature>
<keyword evidence="2" id="KW-0472">Membrane</keyword>